<proteinExistence type="predicted"/>
<keyword evidence="3" id="KW-1185">Reference proteome</keyword>
<protein>
    <submittedName>
        <fullName evidence="2">Unnamed protein product</fullName>
    </submittedName>
</protein>
<gene>
    <name evidence="2" type="ORF">Plil01_001517200</name>
</gene>
<dbReference type="Proteomes" id="UP001165083">
    <property type="component" value="Unassembled WGS sequence"/>
</dbReference>
<feature type="region of interest" description="Disordered" evidence="1">
    <location>
        <begin position="399"/>
        <end position="418"/>
    </location>
</feature>
<dbReference type="EMBL" id="BSXW01001316">
    <property type="protein sequence ID" value="GMF35754.1"/>
    <property type="molecule type" value="Genomic_DNA"/>
</dbReference>
<evidence type="ECO:0000256" key="1">
    <source>
        <dbReference type="SAM" id="MobiDB-lite"/>
    </source>
</evidence>
<dbReference type="AlphaFoldDB" id="A0A9W6XCF1"/>
<evidence type="ECO:0000313" key="3">
    <source>
        <dbReference type="Proteomes" id="UP001165083"/>
    </source>
</evidence>
<organism evidence="2 3">
    <name type="scientific">Phytophthora lilii</name>
    <dbReference type="NCBI Taxonomy" id="2077276"/>
    <lineage>
        <taxon>Eukaryota</taxon>
        <taxon>Sar</taxon>
        <taxon>Stramenopiles</taxon>
        <taxon>Oomycota</taxon>
        <taxon>Peronosporomycetes</taxon>
        <taxon>Peronosporales</taxon>
        <taxon>Peronosporaceae</taxon>
        <taxon>Phytophthora</taxon>
    </lineage>
</organism>
<name>A0A9W6XCF1_9STRA</name>
<comment type="caution">
    <text evidence="2">The sequence shown here is derived from an EMBL/GenBank/DDBJ whole genome shotgun (WGS) entry which is preliminary data.</text>
</comment>
<dbReference type="OrthoDB" id="100135at2759"/>
<evidence type="ECO:0000313" key="2">
    <source>
        <dbReference type="EMBL" id="GMF35754.1"/>
    </source>
</evidence>
<sequence>MSKVNKSKTPSLDEIKNIITRDIRMGSEHDNLSDTTVNLYTRQLIKLYKAGVAKQQWSPDEFISNIHYPTKYDDASFQKTFKVQNSSIIALLMSIYTSKESLILTLNAMCKMVKNRFRDAFGYYNAIRKELSKQNKAAKLDNELTLEEEKKYISYEELMSVPGKVHKVLTETYGKVFLSRSEFEELAKAKRTEYLKLVFDYITLWLNVHYPLRLVWPSVLLAPEEGANYLQGNTLHLNDFKNVRLMGPQTIQLDSATMSLIKSYLDFLTNTLGEQPSKLLWRIFNRQPGEYDYTNSSNSFSQVLSKLFMKYNGKPMSMNMIRHIAESHLIQSPTYAKLTNREKNDLHAKLLHSTMAANTSYNKIANRANAPEVSFEPDIADTTPEQQSKIADTFGVSPVAKPPAKPAAMPVSRPKDRRERIFHGAFTPTGSDKTLEIDIFEK</sequence>
<reference evidence="2" key="1">
    <citation type="submission" date="2023-04" db="EMBL/GenBank/DDBJ databases">
        <title>Phytophthora lilii NBRC 32176.</title>
        <authorList>
            <person name="Ichikawa N."/>
            <person name="Sato H."/>
            <person name="Tonouchi N."/>
        </authorList>
    </citation>
    <scope>NUCLEOTIDE SEQUENCE</scope>
    <source>
        <strain evidence="2">NBRC 32176</strain>
    </source>
</reference>
<accession>A0A9W6XCF1</accession>